<dbReference type="PROSITE" id="PS50893">
    <property type="entry name" value="ABC_TRANSPORTER_2"/>
    <property type="match status" value="1"/>
</dbReference>
<dbReference type="PANTHER" id="PTHR43166:SF6">
    <property type="entry name" value="PHOSPHONATES IMPORT ATP-BINDING PROTEIN PHNC"/>
    <property type="match status" value="1"/>
</dbReference>
<keyword evidence="4 9" id="KW-0067">ATP-binding</keyword>
<accession>A0A6J4RDG5</accession>
<feature type="compositionally biased region" description="Basic and acidic residues" evidence="7">
    <location>
        <begin position="264"/>
        <end position="282"/>
    </location>
</feature>
<keyword evidence="1" id="KW-0813">Transport</keyword>
<dbReference type="GO" id="GO:0016887">
    <property type="term" value="F:ATP hydrolysis activity"/>
    <property type="evidence" value="ECO:0007669"/>
    <property type="project" value="InterPro"/>
</dbReference>
<dbReference type="AlphaFoldDB" id="A0A6J4RDG5"/>
<feature type="region of interest" description="Disordered" evidence="7">
    <location>
        <begin position="243"/>
        <end position="282"/>
    </location>
</feature>
<dbReference type="InterPro" id="IPR050086">
    <property type="entry name" value="MetN_ABC_transporter-like"/>
</dbReference>
<dbReference type="InterPro" id="IPR027417">
    <property type="entry name" value="P-loop_NTPase"/>
</dbReference>
<keyword evidence="5" id="KW-1278">Translocase</keyword>
<dbReference type="InterPro" id="IPR003439">
    <property type="entry name" value="ABC_transporter-like_ATP-bd"/>
</dbReference>
<proteinExistence type="predicted"/>
<evidence type="ECO:0000256" key="5">
    <source>
        <dbReference type="ARBA" id="ARBA00022967"/>
    </source>
</evidence>
<evidence type="ECO:0000256" key="2">
    <source>
        <dbReference type="ARBA" id="ARBA00022475"/>
    </source>
</evidence>
<feature type="domain" description="ABC transporter" evidence="8">
    <location>
        <begin position="4"/>
        <end position="248"/>
    </location>
</feature>
<dbReference type="InterPro" id="IPR017871">
    <property type="entry name" value="ABC_transporter-like_CS"/>
</dbReference>
<dbReference type="PANTHER" id="PTHR43166">
    <property type="entry name" value="AMINO ACID IMPORT ATP-BINDING PROTEIN"/>
    <property type="match status" value="1"/>
</dbReference>
<reference evidence="9" key="1">
    <citation type="submission" date="2020-02" db="EMBL/GenBank/DDBJ databases">
        <authorList>
            <person name="Meier V. D."/>
        </authorList>
    </citation>
    <scope>NUCLEOTIDE SEQUENCE</scope>
    <source>
        <strain evidence="9">AVDCRST_MAG02</strain>
    </source>
</reference>
<evidence type="ECO:0000256" key="1">
    <source>
        <dbReference type="ARBA" id="ARBA00022448"/>
    </source>
</evidence>
<dbReference type="Gene3D" id="3.40.50.300">
    <property type="entry name" value="P-loop containing nucleotide triphosphate hydrolases"/>
    <property type="match status" value="1"/>
</dbReference>
<dbReference type="PROSITE" id="PS00211">
    <property type="entry name" value="ABC_TRANSPORTER_1"/>
    <property type="match status" value="1"/>
</dbReference>
<dbReference type="Pfam" id="PF00005">
    <property type="entry name" value="ABC_tran"/>
    <property type="match status" value="1"/>
</dbReference>
<evidence type="ECO:0000256" key="3">
    <source>
        <dbReference type="ARBA" id="ARBA00022741"/>
    </source>
</evidence>
<evidence type="ECO:0000256" key="7">
    <source>
        <dbReference type="SAM" id="MobiDB-lite"/>
    </source>
</evidence>
<evidence type="ECO:0000256" key="6">
    <source>
        <dbReference type="ARBA" id="ARBA00023136"/>
    </source>
</evidence>
<evidence type="ECO:0000259" key="8">
    <source>
        <dbReference type="PROSITE" id="PS50893"/>
    </source>
</evidence>
<dbReference type="SMART" id="SM00382">
    <property type="entry name" value="AAA"/>
    <property type="match status" value="1"/>
</dbReference>
<keyword evidence="6" id="KW-0472">Membrane</keyword>
<dbReference type="InterPro" id="IPR003593">
    <property type="entry name" value="AAA+_ATPase"/>
</dbReference>
<name>A0A6J4RDG5_9ACTN</name>
<keyword evidence="3" id="KW-0547">Nucleotide-binding</keyword>
<sequence length="282" mass="29722">MKGVLLDEVSVGFDGVAALSDVTLQIEAGEQLAVIGASGAGKSTLFRALTRSVALAGGRVVVGGHDLYSLPRRSLGELRRRIGTIYQAYNLVPQLSAGVNVSLGEVGEMGRLGTLRAFFAGPDAGLSRRAGAALEEIGLGDKAGVRTADLSGGQQQRVAVARLLVQRPDLILADEPFAAVDPVTTERVLETLLHLNREGATLLANLHDVEVARRFPRVVALREGRVAFDGPPERLTEEELARIYAGDPHGTENGEGPGPPSARPELEGSFRLAEGRDGVSSH</sequence>
<keyword evidence="2" id="KW-1003">Cell membrane</keyword>
<dbReference type="SUPFAM" id="SSF52540">
    <property type="entry name" value="P-loop containing nucleoside triphosphate hydrolases"/>
    <property type="match status" value="1"/>
</dbReference>
<organism evidence="9">
    <name type="scientific">uncultured Rubrobacteraceae bacterium</name>
    <dbReference type="NCBI Taxonomy" id="349277"/>
    <lineage>
        <taxon>Bacteria</taxon>
        <taxon>Bacillati</taxon>
        <taxon>Actinomycetota</taxon>
        <taxon>Rubrobacteria</taxon>
        <taxon>Rubrobacterales</taxon>
        <taxon>Rubrobacteraceae</taxon>
        <taxon>environmental samples</taxon>
    </lineage>
</organism>
<protein>
    <submittedName>
        <fullName evidence="9">Phosphonate ABC transporter ATP-binding protein PhnC</fullName>
    </submittedName>
</protein>
<evidence type="ECO:0000313" key="9">
    <source>
        <dbReference type="EMBL" id="CAA9470908.1"/>
    </source>
</evidence>
<dbReference type="GO" id="GO:0005524">
    <property type="term" value="F:ATP binding"/>
    <property type="evidence" value="ECO:0007669"/>
    <property type="project" value="UniProtKB-KW"/>
</dbReference>
<evidence type="ECO:0000256" key="4">
    <source>
        <dbReference type="ARBA" id="ARBA00022840"/>
    </source>
</evidence>
<gene>
    <name evidence="9" type="ORF">AVDCRST_MAG02-3712</name>
</gene>
<dbReference type="EMBL" id="CADCVH010000105">
    <property type="protein sequence ID" value="CAA9470908.1"/>
    <property type="molecule type" value="Genomic_DNA"/>
</dbReference>